<dbReference type="GO" id="GO:0006999">
    <property type="term" value="P:nuclear pore organization"/>
    <property type="evidence" value="ECO:0007669"/>
    <property type="project" value="TreeGrafter"/>
</dbReference>
<dbReference type="PANTHER" id="PTHR31344">
    <property type="entry name" value="NUCLEAR PORE COMPLEX PROTEIN NUP205"/>
    <property type="match status" value="1"/>
</dbReference>
<dbReference type="Proteomes" id="UP000290809">
    <property type="component" value="Unassembled WGS sequence"/>
</dbReference>
<accession>A0A430Q406</accession>
<dbReference type="PANTHER" id="PTHR31344:SF0">
    <property type="entry name" value="NUCLEAR PORE COMPLEX PROTEIN NUP205"/>
    <property type="match status" value="1"/>
</dbReference>
<evidence type="ECO:0000256" key="5">
    <source>
        <dbReference type="SAM" id="MobiDB-lite"/>
    </source>
</evidence>
<comment type="subcellular location">
    <subcellularLocation>
        <location evidence="1">Nucleus</location>
    </subcellularLocation>
</comment>
<evidence type="ECO:0000256" key="4">
    <source>
        <dbReference type="ARBA" id="ARBA00023242"/>
    </source>
</evidence>
<dbReference type="STRING" id="6184.A0A430Q406"/>
<dbReference type="Pfam" id="PF11894">
    <property type="entry name" value="Nup192"/>
    <property type="match status" value="3"/>
</dbReference>
<evidence type="ECO:0000313" key="7">
    <source>
        <dbReference type="Proteomes" id="UP000290809"/>
    </source>
</evidence>
<keyword evidence="3" id="KW-0813">Transport</keyword>
<feature type="region of interest" description="Disordered" evidence="5">
    <location>
        <begin position="546"/>
        <end position="566"/>
    </location>
</feature>
<sequence>MKNWHTLKNGILCNQMEKSKQERIADRVTLVCVDEGVEYIPPCIGKNERDYEVVKNANNSAVMLPEFPHKVVLSEDIIQESLFISEVFNFNELRAVELCLTVESQLSLFPRLGRGFVAVVLYYESHLSIVDTLVTLIGARDGRMWSNSTSAEICQAIHSFTDELSANGLLQNILGVLRSFSVYKEFSRLESLQVLGDSKHRHDVFMMLKNISEGLAECVMLWSCQSVLNLDEFKLVLDCLLSSTPEGSDTKNNDNQTQLTFQNNGQLTREGMHLLMSLLHCLQPFSSNTLCADQVSDLTDIDWTHPLYTDRTFAASIGRLLDNQKSLFEHRTEESDSDRLKLLAFIRLSWALCLRRTSHLRAELRRRQTVDVSRSTPYTVANRKDLAALNEEDFGIGGDEEDELQAALAIESGALEFARKQILNTTDFEREAALIRFLRLAGDMVTAPCLFLPYLRMLHGLCCSRSAAGLCFSLLKANATNPGRGASLITWDHFFNSFRQYLNHMKQVVVQPEPMNFRIQASNQLYPHLYFNDGVTPRSRVSGFPRSTTESMYGHRKGSSSSDIGATTVPMNIQPRSIQPEEQAGLQAVLRLVARICRMDPVARSTFISNPQWQLIPMCMGFLTCPVSLDLKADILYLLTELCKSQQNIPVIWQHFLLPFTVQRHPNQPQSIHGLNLLPFTVQRHPNQPQSIHGLNTDMDEVEPRAEEYPLTNAFLTLITVMLPKLINYPMQIPSNLLRSGDTKEMDTFGLTGTSHNIPSQTNTFLSITSFITNTIFLRHTMRAYRNPLERWDIAASCLILFDGLVHDFLNRLNNATAIITTMMTSSHEKNVDNLDALFTTMSTSTGVGTVGVVGGDSKQNSNVISGQSVDWASYLLNTDMDEVEPRAEEYPLTNAFLTLITVMLPKLINYPMQIPSNLLRSGDTKEMDTFGLTGTSHNIPSQTNTFLSITSFITNTIFLRHTMRAYRNPLERWDIAASCLILFDGLVHDFLNRLNNATAIITTMMTSSHEKNVDNLDALFTTMSTSTGVGTVGVVGGDSKQNSNVISGQSVDWASYLLNVLFQIGKEQQQQQQPIHGRHLHATLSSSISSLEALISQLHLPVGWPYTDPGYHLATQLLTDSSLFRMVTGLLEVGVHRHLEFPIPNGPPVSMTRATYAGLSLIRRLLASEDILVTFVRRIATNIQPRIGSVQPLSNISVPLPNVPSFGLTILPVYVSRLLIYCLLADYLPDHTSCAVSILGYLASSIQPHSDLLALLTADETIRNQLLGAFAYLIKWPMNVDMSSSLIPIDNNLDNEGHFAFTDEWLYGDNDNNELCLHSVGTFSSRLPSPVINAARFDAAFPLQTNNWYFPSQIWERCASYLNTYFSEWTDIRITHNRLNNNDYYIHAFGDWFYQVTVNTYSIPISISFLQILLAVMEHPAPNLAHWLCGFCDAGIADQQRTCLHSMLDMIDSTTHWLQSITTLPFEFSCTLQWNLALIWQILYKLGSNPLTSEPLLRFLRGNHDLLAKYLHSDLCQPLLSSSFDGNVCENFTDRQKAVIEALSLNRKNWILRLYAIEIRVCAMANQRSYVTRLLKLFLGELLFDNSLLSFNQSQESPSVLVNFLQILNTSNELVNDCNPFESKLFNSNVLHELLTKSSIDCPLLSSDSNATKVLSTMIHFKIFLMNLFMKLISARNDLDSYSNEDLNKLITLTFDQVFDINRSAYHLSILEVFNTSYSSYSSSSSTTTVSALIKQISDLREWIDQRNIHNLHLYAGKQLAIEAWRQAVEISLGLMTNQGQYDSGNNNN</sequence>
<protein>
    <submittedName>
        <fullName evidence="6">Nuclear pore complex protein Nup205</fullName>
    </submittedName>
</protein>
<keyword evidence="7" id="KW-1185">Reference proteome</keyword>
<dbReference type="GO" id="GO:0017056">
    <property type="term" value="F:structural constituent of nuclear pore"/>
    <property type="evidence" value="ECO:0007669"/>
    <property type="project" value="TreeGrafter"/>
</dbReference>
<feature type="non-terminal residue" evidence="6">
    <location>
        <position position="1790"/>
    </location>
</feature>
<dbReference type="EMBL" id="QMKO01002834">
    <property type="protein sequence ID" value="RTG82432.1"/>
    <property type="molecule type" value="Genomic_DNA"/>
</dbReference>
<organism evidence="6 7">
    <name type="scientific">Schistosoma bovis</name>
    <name type="common">Blood fluke</name>
    <dbReference type="NCBI Taxonomy" id="6184"/>
    <lineage>
        <taxon>Eukaryota</taxon>
        <taxon>Metazoa</taxon>
        <taxon>Spiralia</taxon>
        <taxon>Lophotrochozoa</taxon>
        <taxon>Platyhelminthes</taxon>
        <taxon>Trematoda</taxon>
        <taxon>Digenea</taxon>
        <taxon>Strigeidida</taxon>
        <taxon>Schistosomatoidea</taxon>
        <taxon>Schistosomatidae</taxon>
        <taxon>Schistosoma</taxon>
    </lineage>
</organism>
<reference evidence="6 7" key="1">
    <citation type="journal article" date="2019" name="PLoS Pathog.">
        <title>Genome sequence of the bovine parasite Schistosoma bovis Tanzania.</title>
        <authorList>
            <person name="Oey H."/>
            <person name="Zakrzewski M."/>
            <person name="Gobert G."/>
            <person name="Gravermann K."/>
            <person name="Stoye J."/>
            <person name="Jones M."/>
            <person name="Mcmanus D."/>
            <person name="Krause L."/>
        </authorList>
    </citation>
    <scope>NUCLEOTIDE SEQUENCE [LARGE SCALE GENOMIC DNA]</scope>
    <source>
        <strain evidence="6 7">TAN1997</strain>
    </source>
</reference>
<evidence type="ECO:0000313" key="6">
    <source>
        <dbReference type="EMBL" id="RTG82432.1"/>
    </source>
</evidence>
<proteinExistence type="inferred from homology"/>
<evidence type="ECO:0000256" key="2">
    <source>
        <dbReference type="ARBA" id="ARBA00005892"/>
    </source>
</evidence>
<gene>
    <name evidence="6" type="ORF">DC041_0011768</name>
</gene>
<dbReference type="GO" id="GO:0044611">
    <property type="term" value="C:nuclear pore inner ring"/>
    <property type="evidence" value="ECO:0007669"/>
    <property type="project" value="TreeGrafter"/>
</dbReference>
<comment type="caution">
    <text evidence="6">The sequence shown here is derived from an EMBL/GenBank/DDBJ whole genome shotgun (WGS) entry which is preliminary data.</text>
</comment>
<evidence type="ECO:0000256" key="3">
    <source>
        <dbReference type="ARBA" id="ARBA00022448"/>
    </source>
</evidence>
<name>A0A430Q406_SCHBO</name>
<evidence type="ECO:0000256" key="1">
    <source>
        <dbReference type="ARBA" id="ARBA00004123"/>
    </source>
</evidence>
<keyword evidence="4" id="KW-0539">Nucleus</keyword>
<comment type="similarity">
    <text evidence="2">Belongs to the NUP186/NUP192/NUP205 family.</text>
</comment>
<dbReference type="InterPro" id="IPR021827">
    <property type="entry name" value="Nup186/Nup192/Nup205"/>
</dbReference>